<dbReference type="EMBL" id="JBHRYD010000015">
    <property type="protein sequence ID" value="MFC3706113.1"/>
    <property type="molecule type" value="Genomic_DNA"/>
</dbReference>
<protein>
    <submittedName>
        <fullName evidence="6">Extracellular solute-binding protein</fullName>
    </submittedName>
</protein>
<keyword evidence="2" id="KW-0813">Transport</keyword>
<evidence type="ECO:0000256" key="1">
    <source>
        <dbReference type="ARBA" id="ARBA00008520"/>
    </source>
</evidence>
<comment type="caution">
    <text evidence="6">The sequence shown here is derived from an EMBL/GenBank/DDBJ whole genome shotgun (WGS) entry which is preliminary data.</text>
</comment>
<evidence type="ECO:0000256" key="5">
    <source>
        <dbReference type="SAM" id="SignalP"/>
    </source>
</evidence>
<proteinExistence type="inferred from homology"/>
<comment type="similarity">
    <text evidence="1">Belongs to the bacterial solute-binding protein 1 family.</text>
</comment>
<name>A0ABV7X658_9HYPH</name>
<dbReference type="RefSeq" id="WP_380098310.1">
    <property type="nucleotide sequence ID" value="NZ_JBHRYD010000015.1"/>
</dbReference>
<gene>
    <name evidence="6" type="ORF">ACFOOL_15280</name>
</gene>
<sequence>MVGSVENDNPARRTQKVTKIARALACTTALTCLVVPALAQDQQLTIWTISYQADAQVNALKRAEEAFEASHPGVDVEIVMRGVDEHKTALRVAAGSDSGPDIYMSWAGLGLGGEYVKAGLSADMSEYYDQYGWSERLSAPSLAFNSAFAEGKHGIPFRFSGEGLYYNKALFDEAGITEVPTTYDELVEVAEQLKQAGIAPITFGGTVNWHVMRLMDMLLEAKCGAETNDALMGMQADWNTTPCATEAFAELQKWGADYILSPFMGIDEAQSNQLYYAGRAAMALQGDWFVNQLDENTDDLDNFGVFELPTGTDRLYGFAEYWYIAARADDPDLAAEFLDLFTSDEFQDQIKGAFGALSVNVNVEVADDAPAMYGDWVELFRNAKGTFVNGDQAFPLDVTTEYFRVINEVVTGNMEPAAGAAAMQTFIDNLG</sequence>
<keyword evidence="3 5" id="KW-0732">Signal</keyword>
<dbReference type="PANTHER" id="PTHR30061">
    <property type="entry name" value="MALTOSE-BINDING PERIPLASMIC PROTEIN"/>
    <property type="match status" value="1"/>
</dbReference>
<dbReference type="Proteomes" id="UP001595613">
    <property type="component" value="Unassembled WGS sequence"/>
</dbReference>
<dbReference type="InterPro" id="IPR006059">
    <property type="entry name" value="SBP"/>
</dbReference>
<keyword evidence="4" id="KW-0574">Periplasm</keyword>
<dbReference type="PANTHER" id="PTHR30061:SF50">
    <property type="entry name" value="MALTOSE_MALTODEXTRIN-BINDING PERIPLASMIC PROTEIN"/>
    <property type="match status" value="1"/>
</dbReference>
<evidence type="ECO:0000313" key="7">
    <source>
        <dbReference type="Proteomes" id="UP001595613"/>
    </source>
</evidence>
<dbReference type="Pfam" id="PF01547">
    <property type="entry name" value="SBP_bac_1"/>
    <property type="match status" value="1"/>
</dbReference>
<reference evidence="7" key="1">
    <citation type="journal article" date="2019" name="Int. J. Syst. Evol. Microbiol.">
        <title>The Global Catalogue of Microorganisms (GCM) 10K type strain sequencing project: providing services to taxonomists for standard genome sequencing and annotation.</title>
        <authorList>
            <consortium name="The Broad Institute Genomics Platform"/>
            <consortium name="The Broad Institute Genome Sequencing Center for Infectious Disease"/>
            <person name="Wu L."/>
            <person name="Ma J."/>
        </authorList>
    </citation>
    <scope>NUCLEOTIDE SEQUENCE [LARGE SCALE GENOMIC DNA]</scope>
    <source>
        <strain evidence="7">KCTC 42281</strain>
    </source>
</reference>
<organism evidence="6 7">
    <name type="scientific">Devosia honganensis</name>
    <dbReference type="NCBI Taxonomy" id="1610527"/>
    <lineage>
        <taxon>Bacteria</taxon>
        <taxon>Pseudomonadati</taxon>
        <taxon>Pseudomonadota</taxon>
        <taxon>Alphaproteobacteria</taxon>
        <taxon>Hyphomicrobiales</taxon>
        <taxon>Devosiaceae</taxon>
        <taxon>Devosia</taxon>
    </lineage>
</organism>
<dbReference type="SUPFAM" id="SSF53850">
    <property type="entry name" value="Periplasmic binding protein-like II"/>
    <property type="match status" value="1"/>
</dbReference>
<keyword evidence="7" id="KW-1185">Reference proteome</keyword>
<evidence type="ECO:0000256" key="4">
    <source>
        <dbReference type="ARBA" id="ARBA00022764"/>
    </source>
</evidence>
<feature type="signal peptide" evidence="5">
    <location>
        <begin position="1"/>
        <end position="39"/>
    </location>
</feature>
<evidence type="ECO:0000256" key="2">
    <source>
        <dbReference type="ARBA" id="ARBA00022448"/>
    </source>
</evidence>
<feature type="chain" id="PRO_5046712887" evidence="5">
    <location>
        <begin position="40"/>
        <end position="431"/>
    </location>
</feature>
<dbReference type="Gene3D" id="3.40.190.10">
    <property type="entry name" value="Periplasmic binding protein-like II"/>
    <property type="match status" value="2"/>
</dbReference>
<accession>A0ABV7X658</accession>
<evidence type="ECO:0000256" key="3">
    <source>
        <dbReference type="ARBA" id="ARBA00022729"/>
    </source>
</evidence>
<evidence type="ECO:0000313" key="6">
    <source>
        <dbReference type="EMBL" id="MFC3706113.1"/>
    </source>
</evidence>